<gene>
    <name evidence="5 7" type="primary">truB</name>
    <name evidence="7" type="ORF">KC573_01310</name>
</gene>
<proteinExistence type="inferred from homology"/>
<dbReference type="Proteomes" id="UP000699691">
    <property type="component" value="Unassembled WGS sequence"/>
</dbReference>
<dbReference type="EMBL" id="JAGQKY010000038">
    <property type="protein sequence ID" value="MCA9397440.1"/>
    <property type="molecule type" value="Genomic_DNA"/>
</dbReference>
<dbReference type="SUPFAM" id="SSF55120">
    <property type="entry name" value="Pseudouridine synthase"/>
    <property type="match status" value="1"/>
</dbReference>
<reference evidence="7" key="2">
    <citation type="journal article" date="2021" name="Microbiome">
        <title>Successional dynamics and alternative stable states in a saline activated sludge microbial community over 9 years.</title>
        <authorList>
            <person name="Wang Y."/>
            <person name="Ye J."/>
            <person name="Ju F."/>
            <person name="Liu L."/>
            <person name="Boyd J.A."/>
            <person name="Deng Y."/>
            <person name="Parks D.H."/>
            <person name="Jiang X."/>
            <person name="Yin X."/>
            <person name="Woodcroft B.J."/>
            <person name="Tyson G.W."/>
            <person name="Hugenholtz P."/>
            <person name="Polz M.F."/>
            <person name="Zhang T."/>
        </authorList>
    </citation>
    <scope>NUCLEOTIDE SEQUENCE</scope>
    <source>
        <strain evidence="7">HKST-UBA02</strain>
    </source>
</reference>
<dbReference type="Gene3D" id="3.30.2350.10">
    <property type="entry name" value="Pseudouridine synthase"/>
    <property type="match status" value="1"/>
</dbReference>
<dbReference type="HAMAP" id="MF_01080">
    <property type="entry name" value="TruB_bact"/>
    <property type="match status" value="1"/>
</dbReference>
<comment type="caution">
    <text evidence="7">The sequence shown here is derived from an EMBL/GenBank/DDBJ whole genome shotgun (WGS) entry which is preliminary data.</text>
</comment>
<dbReference type="InterPro" id="IPR002501">
    <property type="entry name" value="PsdUridine_synth_N"/>
</dbReference>
<dbReference type="GO" id="GO:0003723">
    <property type="term" value="F:RNA binding"/>
    <property type="evidence" value="ECO:0007669"/>
    <property type="project" value="InterPro"/>
</dbReference>
<evidence type="ECO:0000256" key="5">
    <source>
        <dbReference type="HAMAP-Rule" id="MF_01080"/>
    </source>
</evidence>
<sequence>MKNSQLNGMLIVDKPKGWTSHDVVAKLRNTLSLKKIGHGGTLDPEATGLLIILLGTFTKKSEQILGLDKSYTIDFILGRSTTTGDEEGETIEALEKTDETLQQITQKDLGAALESLRGKIAQQVPWFSAIKVDGKKLYQYARGKSPEELNNLDTQIERPVREIEIKRLEIERFEQGTDESYPKGALIVDCSSGTYTRVLVEDLGKALHVPAYQTDLRRMRIGDFTLDQALEEKDFESIESILSRVIIRDDF</sequence>
<accession>A0A955LVN1</accession>
<reference evidence="7" key="1">
    <citation type="submission" date="2020-04" db="EMBL/GenBank/DDBJ databases">
        <authorList>
            <person name="Zhang T."/>
        </authorList>
    </citation>
    <scope>NUCLEOTIDE SEQUENCE</scope>
    <source>
        <strain evidence="7">HKST-UBA02</strain>
    </source>
</reference>
<organism evidence="7 8">
    <name type="scientific">candidate division WWE3 bacterium</name>
    <dbReference type="NCBI Taxonomy" id="2053526"/>
    <lineage>
        <taxon>Bacteria</taxon>
        <taxon>Katanobacteria</taxon>
    </lineage>
</organism>
<feature type="active site" description="Nucleophile" evidence="5">
    <location>
        <position position="43"/>
    </location>
</feature>
<name>A0A955LVN1_UNCKA</name>
<dbReference type="InterPro" id="IPR020103">
    <property type="entry name" value="PsdUridine_synth_cat_dom_sf"/>
</dbReference>
<evidence type="ECO:0000313" key="8">
    <source>
        <dbReference type="Proteomes" id="UP000699691"/>
    </source>
</evidence>
<dbReference type="PANTHER" id="PTHR13767">
    <property type="entry name" value="TRNA-PSEUDOURIDINE SYNTHASE"/>
    <property type="match status" value="1"/>
</dbReference>
<dbReference type="GO" id="GO:0160148">
    <property type="term" value="F:tRNA pseudouridine(55) synthase activity"/>
    <property type="evidence" value="ECO:0007669"/>
    <property type="project" value="UniProtKB-EC"/>
</dbReference>
<dbReference type="AlphaFoldDB" id="A0A955LVN1"/>
<dbReference type="InterPro" id="IPR014780">
    <property type="entry name" value="tRNA_psdUridine_synth_TruB"/>
</dbReference>
<evidence type="ECO:0000313" key="7">
    <source>
        <dbReference type="EMBL" id="MCA9397440.1"/>
    </source>
</evidence>
<comment type="function">
    <text evidence="5">Responsible for synthesis of pseudouridine from uracil-55 in the psi GC loop of transfer RNAs.</text>
</comment>
<evidence type="ECO:0000256" key="3">
    <source>
        <dbReference type="ARBA" id="ARBA00022694"/>
    </source>
</evidence>
<dbReference type="EC" id="5.4.99.25" evidence="5"/>
<comment type="catalytic activity">
    <reaction evidence="1 5">
        <text>uridine(55) in tRNA = pseudouridine(55) in tRNA</text>
        <dbReference type="Rhea" id="RHEA:42532"/>
        <dbReference type="Rhea" id="RHEA-COMP:10101"/>
        <dbReference type="Rhea" id="RHEA-COMP:10102"/>
        <dbReference type="ChEBI" id="CHEBI:65314"/>
        <dbReference type="ChEBI" id="CHEBI:65315"/>
        <dbReference type="EC" id="5.4.99.25"/>
    </reaction>
</comment>
<dbReference type="PANTHER" id="PTHR13767:SF2">
    <property type="entry name" value="PSEUDOURIDYLATE SYNTHASE TRUB1"/>
    <property type="match status" value="1"/>
</dbReference>
<dbReference type="NCBIfam" id="TIGR00431">
    <property type="entry name" value="TruB"/>
    <property type="match status" value="1"/>
</dbReference>
<evidence type="ECO:0000256" key="4">
    <source>
        <dbReference type="ARBA" id="ARBA00023235"/>
    </source>
</evidence>
<dbReference type="Pfam" id="PF01509">
    <property type="entry name" value="TruB_N"/>
    <property type="match status" value="1"/>
</dbReference>
<feature type="domain" description="Pseudouridine synthase II N-terminal" evidence="6">
    <location>
        <begin position="28"/>
        <end position="195"/>
    </location>
</feature>
<dbReference type="GO" id="GO:1990481">
    <property type="term" value="P:mRNA pseudouridine synthesis"/>
    <property type="evidence" value="ECO:0007669"/>
    <property type="project" value="TreeGrafter"/>
</dbReference>
<evidence type="ECO:0000259" key="6">
    <source>
        <dbReference type="Pfam" id="PF01509"/>
    </source>
</evidence>
<comment type="similarity">
    <text evidence="2 5">Belongs to the pseudouridine synthase TruB family. Type 1 subfamily.</text>
</comment>
<keyword evidence="3 5" id="KW-0819">tRNA processing</keyword>
<dbReference type="GO" id="GO:0031119">
    <property type="term" value="P:tRNA pseudouridine synthesis"/>
    <property type="evidence" value="ECO:0007669"/>
    <property type="project" value="UniProtKB-UniRule"/>
</dbReference>
<keyword evidence="4 5" id="KW-0413">Isomerase</keyword>
<protein>
    <recommendedName>
        <fullName evidence="5">tRNA pseudouridine synthase B</fullName>
        <ecNumber evidence="5">5.4.99.25</ecNumber>
    </recommendedName>
    <alternativeName>
        <fullName evidence="5">tRNA pseudouridine(55) synthase</fullName>
        <shortName evidence="5">Psi55 synthase</shortName>
    </alternativeName>
    <alternativeName>
        <fullName evidence="5">tRNA pseudouridylate synthase</fullName>
    </alternativeName>
    <alternativeName>
        <fullName evidence="5">tRNA-uridine isomerase</fullName>
    </alternativeName>
</protein>
<evidence type="ECO:0000256" key="1">
    <source>
        <dbReference type="ARBA" id="ARBA00000385"/>
    </source>
</evidence>
<evidence type="ECO:0000256" key="2">
    <source>
        <dbReference type="ARBA" id="ARBA00005642"/>
    </source>
</evidence>